<evidence type="ECO:0000256" key="4">
    <source>
        <dbReference type="RuleBase" id="RU000363"/>
    </source>
</evidence>
<dbReference type="PANTHER" id="PTHR44229">
    <property type="entry name" value="15-HYDROXYPROSTAGLANDIN DEHYDROGENASE [NAD(+)]"/>
    <property type="match status" value="1"/>
</dbReference>
<evidence type="ECO:0008006" key="7">
    <source>
        <dbReference type="Google" id="ProtNLM"/>
    </source>
</evidence>
<dbReference type="OrthoDB" id="37659at2759"/>
<dbReference type="Pfam" id="PF00106">
    <property type="entry name" value="adh_short"/>
    <property type="match status" value="1"/>
</dbReference>
<evidence type="ECO:0000256" key="1">
    <source>
        <dbReference type="ARBA" id="ARBA00006484"/>
    </source>
</evidence>
<dbReference type="EMBL" id="PDNA01000001">
    <property type="protein sequence ID" value="PGH28268.1"/>
    <property type="molecule type" value="Genomic_DNA"/>
</dbReference>
<name>A0A2B7Z561_POLH7</name>
<dbReference type="Proteomes" id="UP000224634">
    <property type="component" value="Unassembled WGS sequence"/>
</dbReference>
<evidence type="ECO:0000256" key="3">
    <source>
        <dbReference type="ARBA" id="ARBA00023002"/>
    </source>
</evidence>
<accession>A0A2B7Z561</accession>
<organism evidence="5 6">
    <name type="scientific">Polytolypa hystricis (strain UAMH7299)</name>
    <dbReference type="NCBI Taxonomy" id="1447883"/>
    <lineage>
        <taxon>Eukaryota</taxon>
        <taxon>Fungi</taxon>
        <taxon>Dikarya</taxon>
        <taxon>Ascomycota</taxon>
        <taxon>Pezizomycotina</taxon>
        <taxon>Eurotiomycetes</taxon>
        <taxon>Eurotiomycetidae</taxon>
        <taxon>Onygenales</taxon>
        <taxon>Onygenales incertae sedis</taxon>
        <taxon>Polytolypa</taxon>
    </lineage>
</organism>
<dbReference type="PANTHER" id="PTHR44229:SF4">
    <property type="entry name" value="15-HYDROXYPROSTAGLANDIN DEHYDROGENASE [NAD(+)]"/>
    <property type="match status" value="1"/>
</dbReference>
<dbReference type="InterPro" id="IPR002347">
    <property type="entry name" value="SDR_fam"/>
</dbReference>
<comment type="caution">
    <text evidence="5">The sequence shown here is derived from an EMBL/GenBank/DDBJ whole genome shotgun (WGS) entry which is preliminary data.</text>
</comment>
<reference evidence="5 6" key="1">
    <citation type="submission" date="2017-10" db="EMBL/GenBank/DDBJ databases">
        <title>Comparative genomics in systemic dimorphic fungi from Ajellomycetaceae.</title>
        <authorList>
            <person name="Munoz J.F."/>
            <person name="Mcewen J.G."/>
            <person name="Clay O.K."/>
            <person name="Cuomo C.A."/>
        </authorList>
    </citation>
    <scope>NUCLEOTIDE SEQUENCE [LARGE SCALE GENOMIC DNA]</scope>
    <source>
        <strain evidence="5 6">UAMH7299</strain>
    </source>
</reference>
<evidence type="ECO:0000256" key="2">
    <source>
        <dbReference type="ARBA" id="ARBA00022857"/>
    </source>
</evidence>
<keyword evidence="6" id="KW-1185">Reference proteome</keyword>
<keyword evidence="2" id="KW-0521">NADP</keyword>
<dbReference type="AlphaFoldDB" id="A0A2B7Z561"/>
<sequence length="262" mass="28201">MRNNKKVALITGGAAGMGLAVTSKLVEDGWSVIIADINHDIGVQAAASLGSSTTFIKVDVTNYDDQVAAFEKTIAIHGRIDFVFANAGIAGRADFYDSPDSWPPKPPALQVEEICLRGVVYTSYLAMHYMRRNQPPGGVIVTTASAASIYASPDLPLYSAAKHGVLGLMRSMSEHLKNEGIRIHSILPGAIRTTLHSEGIWSQFPKGDFTPIEEVVSAVLGLVNDPTSTGKAMEISAGEVFDRSQPEFSNETMRRIMTGKSY</sequence>
<dbReference type="GO" id="GO:0005737">
    <property type="term" value="C:cytoplasm"/>
    <property type="evidence" value="ECO:0007669"/>
    <property type="project" value="TreeGrafter"/>
</dbReference>
<dbReference type="InterPro" id="IPR020904">
    <property type="entry name" value="Sc_DH/Rdtase_CS"/>
</dbReference>
<comment type="similarity">
    <text evidence="1 4">Belongs to the short-chain dehydrogenases/reductases (SDR) family.</text>
</comment>
<dbReference type="InterPro" id="IPR036291">
    <property type="entry name" value="NAD(P)-bd_dom_sf"/>
</dbReference>
<proteinExistence type="inferred from homology"/>
<protein>
    <recommendedName>
        <fullName evidence="7">NAD(P)-binding protein</fullName>
    </recommendedName>
</protein>
<evidence type="ECO:0000313" key="5">
    <source>
        <dbReference type="EMBL" id="PGH28268.1"/>
    </source>
</evidence>
<dbReference type="Gene3D" id="3.40.50.720">
    <property type="entry name" value="NAD(P)-binding Rossmann-like Domain"/>
    <property type="match status" value="1"/>
</dbReference>
<dbReference type="STRING" id="1447883.A0A2B7Z561"/>
<dbReference type="PRINTS" id="PR00081">
    <property type="entry name" value="GDHRDH"/>
</dbReference>
<keyword evidence="3" id="KW-0560">Oxidoreductase</keyword>
<dbReference type="PROSITE" id="PS00061">
    <property type="entry name" value="ADH_SHORT"/>
    <property type="match status" value="1"/>
</dbReference>
<evidence type="ECO:0000313" key="6">
    <source>
        <dbReference type="Proteomes" id="UP000224634"/>
    </source>
</evidence>
<dbReference type="SUPFAM" id="SSF51735">
    <property type="entry name" value="NAD(P)-binding Rossmann-fold domains"/>
    <property type="match status" value="1"/>
</dbReference>
<gene>
    <name evidence="5" type="ORF">AJ80_00159</name>
</gene>
<dbReference type="GO" id="GO:0016616">
    <property type="term" value="F:oxidoreductase activity, acting on the CH-OH group of donors, NAD or NADP as acceptor"/>
    <property type="evidence" value="ECO:0007669"/>
    <property type="project" value="TreeGrafter"/>
</dbReference>
<dbReference type="PRINTS" id="PR00080">
    <property type="entry name" value="SDRFAMILY"/>
</dbReference>